<dbReference type="AlphaFoldDB" id="A0A2M7TRW1"/>
<name>A0A2M7TRW1_9BACT</name>
<keyword evidence="1" id="KW-0812">Transmembrane</keyword>
<feature type="transmembrane region" description="Helical" evidence="1">
    <location>
        <begin position="64"/>
        <end position="83"/>
    </location>
</feature>
<accession>A0A2M7TRW1</accession>
<organism evidence="2 3">
    <name type="scientific">Candidatus Shapirobacteria bacterium CG_4_10_14_0_2_um_filter_40_12</name>
    <dbReference type="NCBI Taxonomy" id="1974871"/>
    <lineage>
        <taxon>Bacteria</taxon>
        <taxon>Candidatus Shapironibacteriota</taxon>
    </lineage>
</organism>
<sequence>MVKATKLLYLLLFFLTPLVFTTFNSELFEVPKMYLVYFFTVMILFFHVINYFKGQVSLFSKTPLNLPLLLFLLIQVISTIFSVDIHTSFFGYYSRLNGGLLSLLAFSLLFFILVNYLDDKFKNDIINFSLISG</sequence>
<protein>
    <submittedName>
        <fullName evidence="2">Uncharacterized protein</fullName>
    </submittedName>
</protein>
<evidence type="ECO:0000256" key="1">
    <source>
        <dbReference type="SAM" id="Phobius"/>
    </source>
</evidence>
<feature type="non-terminal residue" evidence="2">
    <location>
        <position position="133"/>
    </location>
</feature>
<keyword evidence="1" id="KW-1133">Transmembrane helix</keyword>
<proteinExistence type="predicted"/>
<gene>
    <name evidence="2" type="ORF">COY20_03995</name>
</gene>
<evidence type="ECO:0000313" key="3">
    <source>
        <dbReference type="Proteomes" id="UP000229336"/>
    </source>
</evidence>
<comment type="caution">
    <text evidence="2">The sequence shown here is derived from an EMBL/GenBank/DDBJ whole genome shotgun (WGS) entry which is preliminary data.</text>
</comment>
<keyword evidence="1" id="KW-0472">Membrane</keyword>
<reference evidence="3" key="1">
    <citation type="submission" date="2017-09" db="EMBL/GenBank/DDBJ databases">
        <title>Depth-based differentiation of microbial function through sediment-hosted aquifers and enrichment of novel symbionts in the deep terrestrial subsurface.</title>
        <authorList>
            <person name="Probst A.J."/>
            <person name="Ladd B."/>
            <person name="Jarett J.K."/>
            <person name="Geller-Mcgrath D.E."/>
            <person name="Sieber C.M.K."/>
            <person name="Emerson J.B."/>
            <person name="Anantharaman K."/>
            <person name="Thomas B.C."/>
            <person name="Malmstrom R."/>
            <person name="Stieglmeier M."/>
            <person name="Klingl A."/>
            <person name="Woyke T."/>
            <person name="Ryan C.M."/>
            <person name="Banfield J.F."/>
        </authorList>
    </citation>
    <scope>NUCLEOTIDE SEQUENCE [LARGE SCALE GENOMIC DNA]</scope>
</reference>
<evidence type="ECO:0000313" key="2">
    <source>
        <dbReference type="EMBL" id="PIZ58216.1"/>
    </source>
</evidence>
<feature type="transmembrane region" description="Helical" evidence="1">
    <location>
        <begin position="95"/>
        <end position="117"/>
    </location>
</feature>
<dbReference type="EMBL" id="PFNX01000072">
    <property type="protein sequence ID" value="PIZ58216.1"/>
    <property type="molecule type" value="Genomic_DNA"/>
</dbReference>
<feature type="transmembrane region" description="Helical" evidence="1">
    <location>
        <begin position="34"/>
        <end position="52"/>
    </location>
</feature>
<dbReference type="Proteomes" id="UP000229336">
    <property type="component" value="Unassembled WGS sequence"/>
</dbReference>